<organism evidence="2">
    <name type="scientific">hydrothermal vent metagenome</name>
    <dbReference type="NCBI Taxonomy" id="652676"/>
    <lineage>
        <taxon>unclassified sequences</taxon>
        <taxon>metagenomes</taxon>
        <taxon>ecological metagenomes</taxon>
    </lineage>
</organism>
<sequence>EVATDAALRGVYAVVAMGGDGVVNRVANGIVDSPTALGIVPVGTTNVLARILGVPKKPRNAARALADAIPAPRAVARITATIDNEERTSLATFNVGVGFDADVVEVAEKRPNAKLMFGSMHYARTAASKLFGAYGSKQPNLRVRHGGETFDGVTMLCQLHHTYTYFGRVPLRFGPGPFPGATAIVIEHLSPLTGADLAGRAAIRKPVDGIAGITKLDDVQHLIVEADPIAHVQTDGELLGAASRVHIAPDDDALSILIPR</sequence>
<protein>
    <recommendedName>
        <fullName evidence="1">DAGKc domain-containing protein</fullName>
    </recommendedName>
</protein>
<dbReference type="EMBL" id="UOEK01000122">
    <property type="protein sequence ID" value="VAV97607.1"/>
    <property type="molecule type" value="Genomic_DNA"/>
</dbReference>
<dbReference type="InterPro" id="IPR016064">
    <property type="entry name" value="NAD/diacylglycerol_kinase_sf"/>
</dbReference>
<dbReference type="PANTHER" id="PTHR12358:SF106">
    <property type="entry name" value="LIPID KINASE YEGS"/>
    <property type="match status" value="1"/>
</dbReference>
<feature type="non-terminal residue" evidence="2">
    <location>
        <position position="1"/>
    </location>
</feature>
<evidence type="ECO:0000313" key="2">
    <source>
        <dbReference type="EMBL" id="VAV97607.1"/>
    </source>
</evidence>
<evidence type="ECO:0000259" key="1">
    <source>
        <dbReference type="PROSITE" id="PS50146"/>
    </source>
</evidence>
<dbReference type="Gene3D" id="3.40.50.10330">
    <property type="entry name" value="Probable inorganic polyphosphate/atp-NAD kinase, domain 1"/>
    <property type="match status" value="1"/>
</dbReference>
<accession>A0A3B0RYY1</accession>
<dbReference type="AlphaFoldDB" id="A0A3B0RYY1"/>
<dbReference type="InterPro" id="IPR001206">
    <property type="entry name" value="Diacylglycerol_kinase_cat_dom"/>
</dbReference>
<dbReference type="Gene3D" id="2.60.200.40">
    <property type="match status" value="1"/>
</dbReference>
<dbReference type="GO" id="GO:0005886">
    <property type="term" value="C:plasma membrane"/>
    <property type="evidence" value="ECO:0007669"/>
    <property type="project" value="TreeGrafter"/>
</dbReference>
<dbReference type="PROSITE" id="PS50146">
    <property type="entry name" value="DAGK"/>
    <property type="match status" value="1"/>
</dbReference>
<gene>
    <name evidence="2" type="ORF">MNBD_ACTINO02-2994</name>
</gene>
<feature type="domain" description="DAGKc" evidence="1">
    <location>
        <begin position="1"/>
        <end position="84"/>
    </location>
</feature>
<dbReference type="Pfam" id="PF00781">
    <property type="entry name" value="DAGK_cat"/>
    <property type="match status" value="1"/>
</dbReference>
<reference evidence="2" key="1">
    <citation type="submission" date="2018-06" db="EMBL/GenBank/DDBJ databases">
        <authorList>
            <person name="Zhirakovskaya E."/>
        </authorList>
    </citation>
    <scope>NUCLEOTIDE SEQUENCE</scope>
</reference>
<dbReference type="InterPro" id="IPR050187">
    <property type="entry name" value="Lipid_Phosphate_FormReg"/>
</dbReference>
<dbReference type="SUPFAM" id="SSF111331">
    <property type="entry name" value="NAD kinase/diacylglycerol kinase-like"/>
    <property type="match status" value="1"/>
</dbReference>
<dbReference type="GO" id="GO:0004143">
    <property type="term" value="F:ATP-dependent diacylglycerol kinase activity"/>
    <property type="evidence" value="ECO:0007669"/>
    <property type="project" value="TreeGrafter"/>
</dbReference>
<dbReference type="InterPro" id="IPR017438">
    <property type="entry name" value="ATP-NAD_kinase_N"/>
</dbReference>
<dbReference type="PANTHER" id="PTHR12358">
    <property type="entry name" value="SPHINGOSINE KINASE"/>
    <property type="match status" value="1"/>
</dbReference>
<name>A0A3B0RYY1_9ZZZZ</name>
<proteinExistence type="predicted"/>